<gene>
    <name evidence="9" type="ORF">ACFFI0_19925</name>
</gene>
<dbReference type="EMBL" id="JBHLWO010000002">
    <property type="protein sequence ID" value="MFC0320604.1"/>
    <property type="molecule type" value="Genomic_DNA"/>
</dbReference>
<keyword evidence="10" id="KW-1185">Reference proteome</keyword>
<feature type="transmembrane region" description="Helical" evidence="6">
    <location>
        <begin position="275"/>
        <end position="302"/>
    </location>
</feature>
<dbReference type="Proteomes" id="UP001589774">
    <property type="component" value="Unassembled WGS sequence"/>
</dbReference>
<organism evidence="9 10">
    <name type="scientific">Olivibacter oleidegradans</name>
    <dbReference type="NCBI Taxonomy" id="760123"/>
    <lineage>
        <taxon>Bacteria</taxon>
        <taxon>Pseudomonadati</taxon>
        <taxon>Bacteroidota</taxon>
        <taxon>Sphingobacteriia</taxon>
        <taxon>Sphingobacteriales</taxon>
        <taxon>Sphingobacteriaceae</taxon>
        <taxon>Olivibacter</taxon>
    </lineage>
</organism>
<keyword evidence="3 6" id="KW-0812">Transmembrane</keyword>
<feature type="domain" description="MacB-like periplasmic core" evidence="8">
    <location>
        <begin position="481"/>
        <end position="589"/>
    </location>
</feature>
<feature type="transmembrane region" description="Helical" evidence="6">
    <location>
        <begin position="663"/>
        <end position="685"/>
    </location>
</feature>
<feature type="transmembrane region" description="Helical" evidence="6">
    <location>
        <begin position="370"/>
        <end position="390"/>
    </location>
</feature>
<sequence>MFRHYFRIAIRSIARYKSYAAINIFGLALGLASCILILLIVRNELSYDQYHKQAARTYRVTSLGLDYNPSVSFAVAPALRNDFPELEHVSQYYYWRESMIEINHERFILKDVAAADNEFAKIFDLVWLAGDPNSALEAPNTIVLTESTAKQYFGDQNPIGQTIRMDNDWELKVTGLIKDLPGNTHLTFKSLVSWATFHDETSNFWSIQGGYLYVTLPEKLSAATVEQRLPAFIKKNWREAVEKEKATLLLQPLTDIHYDQRYLNQTSMPRSKKSIYGLAAVGLFILVIACINFVNMATAFALKRSKDVGIRKVIGAKPIQIIKSALSEIVIQVIIALGLAIGCLLLFIPYTEGFFGTRINANQLLHLDVLIGLFIISLFAILISGVYPALIQSRFNQLQILKASFSTAVKGTTILKRGLIGIQFLVTQLLIISTFIVAKQMDFFLNKDIGFDKESIITFDIGKNPEGLRQLLSNQPGVKDFSFASVAPAYNNNYMPFSAPNLGMQEVDVTEMKVVDENYFSMFGLKMLTGLPITKSIMPQDSILRIVVNKTLVNRLGIQNYNDALGQQITVGDRRAEIQGVVADFQSESKHKKIRACFLYYNPERFQQASVKLQSNHIKQTIASINREWSVLNPESLFNYEFIDNKLARLYEREQTLYNTFKVFTFIAIVISCVGLLGLVSLMAVQRVKEIGVRKVLGASVNNIVLLFLKDFVILIGISFVIAVPIAWYAMHSWLQEFAYQIKISPLHFMVGLLVTLFIAGTTVFIRSFIAATGNPIKAIKEE</sequence>
<feature type="domain" description="MacB-like periplasmic core" evidence="8">
    <location>
        <begin position="21"/>
        <end position="230"/>
    </location>
</feature>
<dbReference type="PANTHER" id="PTHR30572:SF18">
    <property type="entry name" value="ABC-TYPE MACROLIDE FAMILY EXPORT SYSTEM PERMEASE COMPONENT 2"/>
    <property type="match status" value="1"/>
</dbReference>
<evidence type="ECO:0000259" key="8">
    <source>
        <dbReference type="Pfam" id="PF12704"/>
    </source>
</evidence>
<feature type="domain" description="ABC3 transporter permease C-terminal" evidence="7">
    <location>
        <begin position="281"/>
        <end position="394"/>
    </location>
</feature>
<feature type="domain" description="ABC3 transporter permease C-terminal" evidence="7">
    <location>
        <begin position="663"/>
        <end position="774"/>
    </location>
</feature>
<feature type="transmembrane region" description="Helical" evidence="6">
    <location>
        <begin position="419"/>
        <end position="438"/>
    </location>
</feature>
<protein>
    <submittedName>
        <fullName evidence="9">ABC transporter permease</fullName>
    </submittedName>
</protein>
<dbReference type="InterPro" id="IPR003838">
    <property type="entry name" value="ABC3_permease_C"/>
</dbReference>
<dbReference type="PROSITE" id="PS51257">
    <property type="entry name" value="PROKAR_LIPOPROTEIN"/>
    <property type="match status" value="1"/>
</dbReference>
<dbReference type="RefSeq" id="WP_377477539.1">
    <property type="nucleotide sequence ID" value="NZ_JBHLWO010000002.1"/>
</dbReference>
<dbReference type="InterPro" id="IPR025857">
    <property type="entry name" value="MacB_PCD"/>
</dbReference>
<evidence type="ECO:0000256" key="1">
    <source>
        <dbReference type="ARBA" id="ARBA00004651"/>
    </source>
</evidence>
<keyword evidence="4 6" id="KW-1133">Transmembrane helix</keyword>
<evidence type="ECO:0000256" key="2">
    <source>
        <dbReference type="ARBA" id="ARBA00022475"/>
    </source>
</evidence>
<accession>A0ABV6HNY0</accession>
<dbReference type="Pfam" id="PF12704">
    <property type="entry name" value="MacB_PCD"/>
    <property type="match status" value="2"/>
</dbReference>
<feature type="transmembrane region" description="Helical" evidence="6">
    <location>
        <begin position="705"/>
        <end position="729"/>
    </location>
</feature>
<feature type="transmembrane region" description="Helical" evidence="6">
    <location>
        <begin position="329"/>
        <end position="350"/>
    </location>
</feature>
<proteinExistence type="predicted"/>
<comment type="subcellular location">
    <subcellularLocation>
        <location evidence="1">Cell membrane</location>
        <topology evidence="1">Multi-pass membrane protein</topology>
    </subcellularLocation>
</comment>
<dbReference type="InterPro" id="IPR050250">
    <property type="entry name" value="Macrolide_Exporter_MacB"/>
</dbReference>
<dbReference type="Pfam" id="PF02687">
    <property type="entry name" value="FtsX"/>
    <property type="match status" value="2"/>
</dbReference>
<name>A0ABV6HNY0_9SPHI</name>
<evidence type="ECO:0000256" key="6">
    <source>
        <dbReference type="SAM" id="Phobius"/>
    </source>
</evidence>
<evidence type="ECO:0000256" key="3">
    <source>
        <dbReference type="ARBA" id="ARBA00022692"/>
    </source>
</evidence>
<reference evidence="9 10" key="1">
    <citation type="submission" date="2024-09" db="EMBL/GenBank/DDBJ databases">
        <authorList>
            <person name="Sun Q."/>
            <person name="Mori K."/>
        </authorList>
    </citation>
    <scope>NUCLEOTIDE SEQUENCE [LARGE SCALE GENOMIC DNA]</scope>
    <source>
        <strain evidence="9 10">CCM 7765</strain>
    </source>
</reference>
<comment type="caution">
    <text evidence="9">The sequence shown here is derived from an EMBL/GenBank/DDBJ whole genome shotgun (WGS) entry which is preliminary data.</text>
</comment>
<evidence type="ECO:0000313" key="9">
    <source>
        <dbReference type="EMBL" id="MFC0320604.1"/>
    </source>
</evidence>
<feature type="transmembrane region" description="Helical" evidence="6">
    <location>
        <begin position="20"/>
        <end position="41"/>
    </location>
</feature>
<evidence type="ECO:0000313" key="10">
    <source>
        <dbReference type="Proteomes" id="UP001589774"/>
    </source>
</evidence>
<feature type="transmembrane region" description="Helical" evidence="6">
    <location>
        <begin position="749"/>
        <end position="770"/>
    </location>
</feature>
<dbReference type="PANTHER" id="PTHR30572">
    <property type="entry name" value="MEMBRANE COMPONENT OF TRANSPORTER-RELATED"/>
    <property type="match status" value="1"/>
</dbReference>
<evidence type="ECO:0000256" key="5">
    <source>
        <dbReference type="ARBA" id="ARBA00023136"/>
    </source>
</evidence>
<keyword evidence="2" id="KW-1003">Cell membrane</keyword>
<evidence type="ECO:0000256" key="4">
    <source>
        <dbReference type="ARBA" id="ARBA00022989"/>
    </source>
</evidence>
<keyword evidence="5 6" id="KW-0472">Membrane</keyword>
<evidence type="ECO:0000259" key="7">
    <source>
        <dbReference type="Pfam" id="PF02687"/>
    </source>
</evidence>